<comment type="function">
    <text evidence="2">Accessory subunit of the mitochondrial membrane respiratory chain NADH dehydrogenase (Complex I), that is believed not to be involved in catalysis. Complex I functions in the transfer of electrons from NADH to the respiratory chain. The immediate electron acceptor for the enzyme is believed to be ubiquinone.</text>
</comment>
<dbReference type="Proteomes" id="UP000053664">
    <property type="component" value="Unassembled WGS sequence"/>
</dbReference>
<accession>A0A061H480</accession>
<evidence type="ECO:0000256" key="2">
    <source>
        <dbReference type="RuleBase" id="RU363103"/>
    </source>
</evidence>
<keyword evidence="2" id="KW-0999">Mitochondrion inner membrane</keyword>
<gene>
    <name evidence="3" type="ORF">PFL1_04810</name>
</gene>
<evidence type="ECO:0000313" key="4">
    <source>
        <dbReference type="Proteomes" id="UP000053664"/>
    </source>
</evidence>
<dbReference type="Pfam" id="PF05071">
    <property type="entry name" value="NDUFA12"/>
    <property type="match status" value="1"/>
</dbReference>
<dbReference type="GO" id="GO:0045271">
    <property type="term" value="C:respiratory chain complex I"/>
    <property type="evidence" value="ECO:0007669"/>
    <property type="project" value="InterPro"/>
</dbReference>
<keyword evidence="2" id="KW-0472">Membrane</keyword>
<sequence length="135" mass="15875">MSLARTINYIRQVGLKRYWRDLNYIGDAKAGRLVGTDRNGNRYYENLNEVPGRHRWVDFHADNEFSASQIDPLWHAWIHHIRKDPPTEDAGLQKMVQSWMTEPRENLTGTRAAFKTYSTVKPKINAWEPKVAERH</sequence>
<organism evidence="3 4">
    <name type="scientific">Pseudozyma flocculosa PF-1</name>
    <dbReference type="NCBI Taxonomy" id="1277687"/>
    <lineage>
        <taxon>Eukaryota</taxon>
        <taxon>Fungi</taxon>
        <taxon>Dikarya</taxon>
        <taxon>Basidiomycota</taxon>
        <taxon>Ustilaginomycotina</taxon>
        <taxon>Ustilaginomycetes</taxon>
        <taxon>Ustilaginales</taxon>
        <taxon>Ustilaginaceae</taxon>
        <taxon>Pseudozyma</taxon>
    </lineage>
</organism>
<name>A0A061H480_9BASI</name>
<keyword evidence="2" id="KW-0249">Electron transport</keyword>
<dbReference type="KEGG" id="pfp:PFL1_04810"/>
<dbReference type="eggNOG" id="KOG3382">
    <property type="taxonomic scope" value="Eukaryota"/>
</dbReference>
<dbReference type="PANTHER" id="PTHR12910">
    <property type="entry name" value="NADH-UBIQUINONE OXIDOREDUCTASE SUBUNIT B17.2"/>
    <property type="match status" value="1"/>
</dbReference>
<reference evidence="3 4" key="1">
    <citation type="journal article" date="2013" name="Plant Cell">
        <title>The transition from a phytopathogenic smut ancestor to an anamorphic biocontrol agent deciphered by comparative whole-genome analysis.</title>
        <authorList>
            <person name="Lefebvre F."/>
            <person name="Joly D.L."/>
            <person name="Labbe C."/>
            <person name="Teichmann B."/>
            <person name="Linning R."/>
            <person name="Belzile F."/>
            <person name="Bakkeren G."/>
            <person name="Belanger R.R."/>
        </authorList>
    </citation>
    <scope>NUCLEOTIDE SEQUENCE [LARGE SCALE GENOMIC DNA]</scope>
    <source>
        <strain evidence="3 4">PF-1</strain>
    </source>
</reference>
<keyword evidence="2" id="KW-0679">Respiratory chain</keyword>
<dbReference type="EMBL" id="KE361638">
    <property type="protein sequence ID" value="EPQ27672.1"/>
    <property type="molecule type" value="Genomic_DNA"/>
</dbReference>
<dbReference type="OrthoDB" id="274641at2759"/>
<comment type="subcellular location">
    <subcellularLocation>
        <location evidence="2">Mitochondrion inner membrane</location>
        <topology evidence="2">Peripheral membrane protein</topology>
        <orientation evidence="2">Matrix side</orientation>
    </subcellularLocation>
</comment>
<dbReference type="InterPro" id="IPR007763">
    <property type="entry name" value="NDUFA12"/>
</dbReference>
<evidence type="ECO:0000256" key="1">
    <source>
        <dbReference type="ARBA" id="ARBA00007355"/>
    </source>
</evidence>
<proteinExistence type="inferred from homology"/>
<protein>
    <recommendedName>
        <fullName evidence="2">NADH dehydrogenase [ubiquinone] 1 alpha subcomplex subunit</fullName>
    </recommendedName>
</protein>
<dbReference type="RefSeq" id="XP_007880529.1">
    <property type="nucleotide sequence ID" value="XM_007882338.1"/>
</dbReference>
<keyword evidence="2" id="KW-0813">Transport</keyword>
<dbReference type="HOGENOM" id="CLU_110455_2_1_1"/>
<dbReference type="GO" id="GO:0006979">
    <property type="term" value="P:response to oxidative stress"/>
    <property type="evidence" value="ECO:0007669"/>
    <property type="project" value="TreeGrafter"/>
</dbReference>
<dbReference type="GeneID" id="19318910"/>
<dbReference type="GO" id="GO:0005743">
    <property type="term" value="C:mitochondrial inner membrane"/>
    <property type="evidence" value="ECO:0007669"/>
    <property type="project" value="UniProtKB-SubCell"/>
</dbReference>
<evidence type="ECO:0000313" key="3">
    <source>
        <dbReference type="EMBL" id="EPQ27672.1"/>
    </source>
</evidence>
<comment type="similarity">
    <text evidence="1 2">Belongs to the complex I NDUFA12 subunit family.</text>
</comment>
<dbReference type="AlphaFoldDB" id="A0A061H480"/>
<dbReference type="PANTHER" id="PTHR12910:SF2">
    <property type="entry name" value="NADH DEHYDROGENASE [UBIQUINONE] 1 ALPHA SUBCOMPLEX SUBUNIT 12"/>
    <property type="match status" value="1"/>
</dbReference>
<keyword evidence="2" id="KW-0496">Mitochondrion</keyword>